<dbReference type="Pfam" id="PF01693">
    <property type="entry name" value="Cauli_VI"/>
    <property type="match status" value="1"/>
</dbReference>
<evidence type="ECO:0000256" key="7">
    <source>
        <dbReference type="ARBA" id="ARBA00022723"/>
    </source>
</evidence>
<feature type="compositionally biased region" description="Polar residues" evidence="11">
    <location>
        <begin position="165"/>
        <end position="182"/>
    </location>
</feature>
<feature type="region of interest" description="Disordered" evidence="11">
    <location>
        <begin position="151"/>
        <end position="189"/>
    </location>
</feature>
<evidence type="ECO:0000256" key="1">
    <source>
        <dbReference type="ARBA" id="ARBA00001946"/>
    </source>
</evidence>
<sequence length="409" mass="45108">MPPTRTKAGFYGVKIGRTIGIYTTWTDCEAQTKGYPSAIYKKFPTQDAAEIFVYGTLKRDMTQPQIRPSQSKSSRLEQIRAALASPSSNPRIVPLKAARQVAPSKLSRFEQICAALSPLPAKPQAIPSTSSSPPVTPSLASRKRFEQIHAALSSPGSSPSAPLTVPSSPICSDPNNAPTTEFSRLKPRSAESNAAYNAFTDALTQEFNPTFDTDVVGQPSVLASSRRRPNPPPLKSVSPQLANDGPLSQFFSQHYPSFIHKPNNVPTHEFSRLCWAMDLEPHTDERTEAYDDFTDALTQEFNLTFGTDVDSITSWQALCARIGISPIPETLEECRQVVMSTHVNLVDLTTKSCAIEIFNSVKQLSEYTIDSRKIFPSHSAHAGSLLRFLLRHIFNPERDSGRGRSRKSR</sequence>
<dbReference type="Proteomes" id="UP000027222">
    <property type="component" value="Unassembled WGS sequence"/>
</dbReference>
<keyword evidence="9" id="KW-0378">Hydrolase</keyword>
<dbReference type="Gene3D" id="3.40.970.10">
    <property type="entry name" value="Ribonuclease H1, N-terminal domain"/>
    <property type="match status" value="1"/>
</dbReference>
<proteinExistence type="inferred from homology"/>
<evidence type="ECO:0000256" key="10">
    <source>
        <dbReference type="ARBA" id="ARBA00022842"/>
    </source>
</evidence>
<dbReference type="GO" id="GO:0004523">
    <property type="term" value="F:RNA-DNA hybrid ribonuclease activity"/>
    <property type="evidence" value="ECO:0007669"/>
    <property type="project" value="UniProtKB-EC"/>
</dbReference>
<feature type="region of interest" description="Disordered" evidence="11">
    <location>
        <begin position="220"/>
        <end position="242"/>
    </location>
</feature>
<dbReference type="PANTHER" id="PTHR38846">
    <property type="entry name" value="C3H1-TYPE DOMAIN-CONTAINING PROTEIN"/>
    <property type="match status" value="1"/>
</dbReference>
<dbReference type="GO" id="GO:0046872">
    <property type="term" value="F:metal ion binding"/>
    <property type="evidence" value="ECO:0007669"/>
    <property type="project" value="UniProtKB-KW"/>
</dbReference>
<protein>
    <recommendedName>
        <fullName evidence="5">Ribonuclease H</fullName>
        <ecNumber evidence="4">3.1.26.4</ecNumber>
    </recommendedName>
</protein>
<feature type="domain" description="Ribonuclease H1 N-terminal" evidence="12">
    <location>
        <begin position="10"/>
        <end position="52"/>
    </location>
</feature>
<evidence type="ECO:0000256" key="9">
    <source>
        <dbReference type="ARBA" id="ARBA00022801"/>
    </source>
</evidence>
<dbReference type="InterPro" id="IPR037056">
    <property type="entry name" value="RNase_H1_N_sf"/>
</dbReference>
<keyword evidence="8" id="KW-0255">Endonuclease</keyword>
<evidence type="ECO:0000256" key="6">
    <source>
        <dbReference type="ARBA" id="ARBA00022722"/>
    </source>
</evidence>
<evidence type="ECO:0000256" key="3">
    <source>
        <dbReference type="ARBA" id="ARBA00005300"/>
    </source>
</evidence>
<keyword evidence="14" id="KW-1185">Reference proteome</keyword>
<evidence type="ECO:0000256" key="11">
    <source>
        <dbReference type="SAM" id="MobiDB-lite"/>
    </source>
</evidence>
<dbReference type="PANTHER" id="PTHR38846:SF1">
    <property type="entry name" value="C3H1-TYPE DOMAIN-CONTAINING PROTEIN"/>
    <property type="match status" value="1"/>
</dbReference>
<dbReference type="AlphaFoldDB" id="A0A067SWB2"/>
<evidence type="ECO:0000313" key="13">
    <source>
        <dbReference type="EMBL" id="KDR71048.1"/>
    </source>
</evidence>
<evidence type="ECO:0000313" key="14">
    <source>
        <dbReference type="Proteomes" id="UP000027222"/>
    </source>
</evidence>
<comment type="similarity">
    <text evidence="3">Belongs to the RNase H family.</text>
</comment>
<dbReference type="EC" id="3.1.26.4" evidence="4"/>
<dbReference type="OrthoDB" id="6105938at2759"/>
<organism evidence="13 14">
    <name type="scientific">Galerina marginata (strain CBS 339.88)</name>
    <dbReference type="NCBI Taxonomy" id="685588"/>
    <lineage>
        <taxon>Eukaryota</taxon>
        <taxon>Fungi</taxon>
        <taxon>Dikarya</taxon>
        <taxon>Basidiomycota</taxon>
        <taxon>Agaricomycotina</taxon>
        <taxon>Agaricomycetes</taxon>
        <taxon>Agaricomycetidae</taxon>
        <taxon>Agaricales</taxon>
        <taxon>Agaricineae</taxon>
        <taxon>Strophariaceae</taxon>
        <taxon>Galerina</taxon>
    </lineage>
</organism>
<dbReference type="InterPro" id="IPR009027">
    <property type="entry name" value="Ribosomal_bL9/RNase_H1_N"/>
</dbReference>
<evidence type="ECO:0000256" key="5">
    <source>
        <dbReference type="ARBA" id="ARBA00017721"/>
    </source>
</evidence>
<feature type="compositionally biased region" description="Low complexity" evidence="11">
    <location>
        <begin position="151"/>
        <end position="163"/>
    </location>
</feature>
<comment type="function">
    <text evidence="2">Endonuclease that specifically degrades the RNA of RNA-DNA hybrids.</text>
</comment>
<comment type="cofactor">
    <cofactor evidence="1">
        <name>Mg(2+)</name>
        <dbReference type="ChEBI" id="CHEBI:18420"/>
    </cofactor>
</comment>
<dbReference type="STRING" id="685588.A0A067SWB2"/>
<dbReference type="SUPFAM" id="SSF55658">
    <property type="entry name" value="L9 N-domain-like"/>
    <property type="match status" value="1"/>
</dbReference>
<dbReference type="InterPro" id="IPR011320">
    <property type="entry name" value="RNase_H1_N"/>
</dbReference>
<gene>
    <name evidence="13" type="ORF">GALMADRAFT_254207</name>
</gene>
<evidence type="ECO:0000256" key="4">
    <source>
        <dbReference type="ARBA" id="ARBA00012180"/>
    </source>
</evidence>
<dbReference type="HOGENOM" id="CLU_672770_0_0_1"/>
<accession>A0A067SWB2</accession>
<evidence type="ECO:0000259" key="12">
    <source>
        <dbReference type="Pfam" id="PF01693"/>
    </source>
</evidence>
<name>A0A067SWB2_GALM3</name>
<reference evidence="14" key="1">
    <citation type="journal article" date="2014" name="Proc. Natl. Acad. Sci. U.S.A.">
        <title>Extensive sampling of basidiomycete genomes demonstrates inadequacy of the white-rot/brown-rot paradigm for wood decay fungi.</title>
        <authorList>
            <person name="Riley R."/>
            <person name="Salamov A.A."/>
            <person name="Brown D.W."/>
            <person name="Nagy L.G."/>
            <person name="Floudas D."/>
            <person name="Held B.W."/>
            <person name="Levasseur A."/>
            <person name="Lombard V."/>
            <person name="Morin E."/>
            <person name="Otillar R."/>
            <person name="Lindquist E.A."/>
            <person name="Sun H."/>
            <person name="LaButti K.M."/>
            <person name="Schmutz J."/>
            <person name="Jabbour D."/>
            <person name="Luo H."/>
            <person name="Baker S.E."/>
            <person name="Pisabarro A.G."/>
            <person name="Walton J.D."/>
            <person name="Blanchette R.A."/>
            <person name="Henrissat B."/>
            <person name="Martin F."/>
            <person name="Cullen D."/>
            <person name="Hibbett D.S."/>
            <person name="Grigoriev I.V."/>
        </authorList>
    </citation>
    <scope>NUCLEOTIDE SEQUENCE [LARGE SCALE GENOMIC DNA]</scope>
    <source>
        <strain evidence="14">CBS 339.88</strain>
    </source>
</reference>
<keyword evidence="6" id="KW-0540">Nuclease</keyword>
<dbReference type="EMBL" id="KL142394">
    <property type="protein sequence ID" value="KDR71048.1"/>
    <property type="molecule type" value="Genomic_DNA"/>
</dbReference>
<keyword evidence="7" id="KW-0479">Metal-binding</keyword>
<evidence type="ECO:0000256" key="2">
    <source>
        <dbReference type="ARBA" id="ARBA00004065"/>
    </source>
</evidence>
<evidence type="ECO:0000256" key="8">
    <source>
        <dbReference type="ARBA" id="ARBA00022759"/>
    </source>
</evidence>
<keyword evidence="10" id="KW-0460">Magnesium</keyword>
<dbReference type="FunFam" id="3.40.970.10:FF:000002">
    <property type="entry name" value="Ribonuclease H"/>
    <property type="match status" value="1"/>
</dbReference>